<evidence type="ECO:0008006" key="3">
    <source>
        <dbReference type="Google" id="ProtNLM"/>
    </source>
</evidence>
<dbReference type="OrthoDB" id="482319at2"/>
<protein>
    <recommendedName>
        <fullName evidence="3">Ferritin-like domain-containing protein</fullName>
    </recommendedName>
</protein>
<dbReference type="SUPFAM" id="SSF47240">
    <property type="entry name" value="Ferritin-like"/>
    <property type="match status" value="1"/>
</dbReference>
<dbReference type="InterPro" id="IPR022612">
    <property type="entry name" value="Ald_deCOase"/>
</dbReference>
<evidence type="ECO:0000313" key="1">
    <source>
        <dbReference type="EMBL" id="SEF65838.1"/>
    </source>
</evidence>
<dbReference type="AlphaFoldDB" id="A0A1H5TUE0"/>
<proteinExistence type="predicted"/>
<dbReference type="Proteomes" id="UP000236736">
    <property type="component" value="Unassembled WGS sequence"/>
</dbReference>
<name>A0A1H5TUE0_9BACT</name>
<dbReference type="Gene3D" id="1.20.1260.10">
    <property type="match status" value="1"/>
</dbReference>
<gene>
    <name evidence="1" type="ORF">SAMN03080598_00919</name>
</gene>
<sequence>MKNLIEIPELEIQHQDVVTDILSQSITGELIGMSNFASLAGVIDDVHEKMEAVEHANCERQHAEGYLALCKKYNLEPVINLNGHYWKSVRECFLKYAQKKDFIACLVIQEVMLECFAVSMYHDVGTALKNEIGEFFLTISKEEEEHIEHSIDILKEEMAKDPEAFTRKVEEIHKDCMFILAEWTASTDLKGHCGVCKGDCMKNSLPIINLSITSLRGNAMNLYMRTLNKIGLPGQKTLEWVINLPA</sequence>
<accession>A0A1H5TUE0</accession>
<dbReference type="InterPro" id="IPR012347">
    <property type="entry name" value="Ferritin-like"/>
</dbReference>
<dbReference type="EMBL" id="FNVR01000003">
    <property type="protein sequence ID" value="SEF65838.1"/>
    <property type="molecule type" value="Genomic_DNA"/>
</dbReference>
<reference evidence="2" key="1">
    <citation type="submission" date="2016-10" db="EMBL/GenBank/DDBJ databases">
        <authorList>
            <person name="Varghese N."/>
            <person name="Submissions S."/>
        </authorList>
    </citation>
    <scope>NUCLEOTIDE SEQUENCE [LARGE SCALE GENOMIC DNA]</scope>
    <source>
        <strain evidence="2">DSM 17298</strain>
    </source>
</reference>
<dbReference type="InterPro" id="IPR009078">
    <property type="entry name" value="Ferritin-like_SF"/>
</dbReference>
<dbReference type="GO" id="GO:0071771">
    <property type="term" value="F:aldehyde oxygenase (deformylating) activity"/>
    <property type="evidence" value="ECO:0007669"/>
    <property type="project" value="InterPro"/>
</dbReference>
<evidence type="ECO:0000313" key="2">
    <source>
        <dbReference type="Proteomes" id="UP000236736"/>
    </source>
</evidence>
<keyword evidence="2" id="KW-1185">Reference proteome</keyword>
<dbReference type="RefSeq" id="WP_103923617.1">
    <property type="nucleotide sequence ID" value="NZ_FNVR01000003.1"/>
</dbReference>
<dbReference type="Pfam" id="PF11266">
    <property type="entry name" value="Ald_deCOase"/>
    <property type="match status" value="1"/>
</dbReference>
<organism evidence="1 2">
    <name type="scientific">Algoriphagus boritolerans DSM 17298 = JCM 18970</name>
    <dbReference type="NCBI Taxonomy" id="1120964"/>
    <lineage>
        <taxon>Bacteria</taxon>
        <taxon>Pseudomonadati</taxon>
        <taxon>Bacteroidota</taxon>
        <taxon>Cytophagia</taxon>
        <taxon>Cytophagales</taxon>
        <taxon>Cyclobacteriaceae</taxon>
        <taxon>Algoriphagus</taxon>
    </lineage>
</organism>
<dbReference type="STRING" id="1120964.GCA_001313265_00647"/>